<feature type="transmembrane region" description="Helical" evidence="1">
    <location>
        <begin position="36"/>
        <end position="57"/>
    </location>
</feature>
<accession>A0A6V7XVH7</accession>
<protein>
    <submittedName>
        <fullName evidence="2">Uncharacterized protein</fullName>
    </submittedName>
</protein>
<evidence type="ECO:0000256" key="1">
    <source>
        <dbReference type="SAM" id="Phobius"/>
    </source>
</evidence>
<dbReference type="OrthoDB" id="5962705at2759"/>
<evidence type="ECO:0000313" key="3">
    <source>
        <dbReference type="Proteomes" id="UP000580250"/>
    </source>
</evidence>
<keyword evidence="1" id="KW-0472">Membrane</keyword>
<keyword evidence="1" id="KW-0812">Transmembrane</keyword>
<dbReference type="Proteomes" id="UP000580250">
    <property type="component" value="Unassembled WGS sequence"/>
</dbReference>
<sequence>MDYVPIPISSNITTWFLLAVFIFVGLSGFVGNLLTVMIWLIIIIWFISFFPSLFIGLQFKLVIQDFCGHTHVHSNGLGSKCDFVGWSGNYGSGENYTFEVKKLKIKIGMKIKYYFSPSCSCRDENQRGLSSAFLDVALMYRGLLVHNTLNLIRHGSSLMHFMYIQMCTRE</sequence>
<name>A0A6V7XVH7_MELEN</name>
<reference evidence="2 3" key="1">
    <citation type="submission" date="2020-08" db="EMBL/GenBank/DDBJ databases">
        <authorList>
            <person name="Koutsovoulos G."/>
            <person name="Danchin GJ E."/>
        </authorList>
    </citation>
    <scope>NUCLEOTIDE SEQUENCE [LARGE SCALE GENOMIC DNA]</scope>
</reference>
<dbReference type="EMBL" id="CAJEWN010002377">
    <property type="protein sequence ID" value="CAD2203369.1"/>
    <property type="molecule type" value="Genomic_DNA"/>
</dbReference>
<organism evidence="2 3">
    <name type="scientific">Meloidogyne enterolobii</name>
    <name type="common">Root-knot nematode worm</name>
    <name type="synonym">Meloidogyne mayaguensis</name>
    <dbReference type="NCBI Taxonomy" id="390850"/>
    <lineage>
        <taxon>Eukaryota</taxon>
        <taxon>Metazoa</taxon>
        <taxon>Ecdysozoa</taxon>
        <taxon>Nematoda</taxon>
        <taxon>Chromadorea</taxon>
        <taxon>Rhabditida</taxon>
        <taxon>Tylenchina</taxon>
        <taxon>Tylenchomorpha</taxon>
        <taxon>Tylenchoidea</taxon>
        <taxon>Meloidogynidae</taxon>
        <taxon>Meloidogyninae</taxon>
        <taxon>Meloidogyne</taxon>
    </lineage>
</organism>
<evidence type="ECO:0000313" key="2">
    <source>
        <dbReference type="EMBL" id="CAD2203369.1"/>
    </source>
</evidence>
<keyword evidence="1" id="KW-1133">Transmembrane helix</keyword>
<comment type="caution">
    <text evidence="2">The sequence shown here is derived from an EMBL/GenBank/DDBJ whole genome shotgun (WGS) entry which is preliminary data.</text>
</comment>
<gene>
    <name evidence="2" type="ORF">MENT_LOCUS57055</name>
</gene>
<dbReference type="AlphaFoldDB" id="A0A6V7XVH7"/>
<proteinExistence type="predicted"/>
<feature type="transmembrane region" description="Helical" evidence="1">
    <location>
        <begin position="12"/>
        <end position="30"/>
    </location>
</feature>